<keyword evidence="4" id="KW-0808">Transferase</keyword>
<keyword evidence="20" id="KW-1185">Reference proteome</keyword>
<keyword evidence="11 15" id="KW-1133">Transmembrane helix</keyword>
<evidence type="ECO:0000256" key="1">
    <source>
        <dbReference type="ARBA" id="ARBA00004167"/>
    </source>
</evidence>
<keyword evidence="3" id="KW-0597">Phosphoprotein</keyword>
<dbReference type="FunFam" id="3.30.430.20:FF:000003">
    <property type="entry name" value="Cysteine-rich RLK (RECEPTOR-like protein kinase) 10"/>
    <property type="match status" value="1"/>
</dbReference>
<comment type="subcellular location">
    <subcellularLocation>
        <location evidence="1">Membrane</location>
        <topology evidence="1">Single-pass membrane protein</topology>
    </subcellularLocation>
</comment>
<dbReference type="PROSITE" id="PS51473">
    <property type="entry name" value="GNK2"/>
    <property type="match status" value="2"/>
</dbReference>
<feature type="binding site" evidence="14">
    <location>
        <position position="390"/>
    </location>
    <ligand>
        <name>ATP</name>
        <dbReference type="ChEBI" id="CHEBI:30616"/>
    </ligand>
</feature>
<name>A0A6A6M3Z6_HEVBR</name>
<evidence type="ECO:0000313" key="19">
    <source>
        <dbReference type="EMBL" id="KAF2306689.1"/>
    </source>
</evidence>
<feature type="chain" id="PRO_5025609490" evidence="16">
    <location>
        <begin position="25"/>
        <end position="492"/>
    </location>
</feature>
<dbReference type="FunFam" id="3.30.200.20:FF:000959">
    <property type="entry name" value="Cysteine-rich receptor-like protein kinase 17"/>
    <property type="match status" value="1"/>
</dbReference>
<dbReference type="Proteomes" id="UP000467840">
    <property type="component" value="Chromosome 9"/>
</dbReference>
<dbReference type="PROSITE" id="PS00107">
    <property type="entry name" value="PROTEIN_KINASE_ATP"/>
    <property type="match status" value="1"/>
</dbReference>
<dbReference type="AlphaFoldDB" id="A0A6A6M3Z6"/>
<keyword evidence="2" id="KW-0723">Serine/threonine-protein kinase</keyword>
<keyword evidence="8 14" id="KW-0547">Nucleotide-binding</keyword>
<dbReference type="InterPro" id="IPR001245">
    <property type="entry name" value="Ser-Thr/Tyr_kinase_cat_dom"/>
</dbReference>
<dbReference type="InterPro" id="IPR000719">
    <property type="entry name" value="Prot_kinase_dom"/>
</dbReference>
<dbReference type="PROSITE" id="PS50011">
    <property type="entry name" value="PROTEIN_KINASE_DOM"/>
    <property type="match status" value="1"/>
</dbReference>
<dbReference type="Pfam" id="PF07714">
    <property type="entry name" value="PK_Tyr_Ser-Thr"/>
    <property type="match status" value="1"/>
</dbReference>
<evidence type="ECO:0000256" key="10">
    <source>
        <dbReference type="ARBA" id="ARBA00022840"/>
    </source>
</evidence>
<dbReference type="GO" id="GO:0004713">
    <property type="term" value="F:protein tyrosine kinase activity"/>
    <property type="evidence" value="ECO:0007669"/>
    <property type="project" value="InterPro"/>
</dbReference>
<keyword evidence="9" id="KW-0418">Kinase</keyword>
<dbReference type="InterPro" id="IPR011009">
    <property type="entry name" value="Kinase-like_dom_sf"/>
</dbReference>
<dbReference type="InterPro" id="IPR002902">
    <property type="entry name" value="GNK2"/>
</dbReference>
<evidence type="ECO:0000256" key="5">
    <source>
        <dbReference type="ARBA" id="ARBA00022692"/>
    </source>
</evidence>
<keyword evidence="13" id="KW-0675">Receptor</keyword>
<comment type="caution">
    <text evidence="19">The sequence shown here is derived from an EMBL/GenBank/DDBJ whole genome shotgun (WGS) entry which is preliminary data.</text>
</comment>
<evidence type="ECO:0000256" key="16">
    <source>
        <dbReference type="SAM" id="SignalP"/>
    </source>
</evidence>
<dbReference type="Gene3D" id="3.30.430.20">
    <property type="entry name" value="Gnk2 domain, C-X8-C-X2-C motif"/>
    <property type="match status" value="2"/>
</dbReference>
<dbReference type="PANTHER" id="PTHR27002:SF1073">
    <property type="entry name" value="CYSTEINE-RICH RECEPTOR-LIKE PROTEIN KINASE 29"/>
    <property type="match status" value="1"/>
</dbReference>
<dbReference type="GO" id="GO:0005886">
    <property type="term" value="C:plasma membrane"/>
    <property type="evidence" value="ECO:0007669"/>
    <property type="project" value="TreeGrafter"/>
</dbReference>
<evidence type="ECO:0000256" key="13">
    <source>
        <dbReference type="ARBA" id="ARBA00023170"/>
    </source>
</evidence>
<evidence type="ECO:0000256" key="8">
    <source>
        <dbReference type="ARBA" id="ARBA00022741"/>
    </source>
</evidence>
<evidence type="ECO:0000256" key="12">
    <source>
        <dbReference type="ARBA" id="ARBA00023136"/>
    </source>
</evidence>
<feature type="transmembrane region" description="Helical" evidence="15">
    <location>
        <begin position="303"/>
        <end position="327"/>
    </location>
</feature>
<dbReference type="EMBL" id="JAAGAX010000008">
    <property type="protein sequence ID" value="KAF2306689.1"/>
    <property type="molecule type" value="Genomic_DNA"/>
</dbReference>
<dbReference type="InterPro" id="IPR017441">
    <property type="entry name" value="Protein_kinase_ATP_BS"/>
</dbReference>
<dbReference type="InterPro" id="IPR038408">
    <property type="entry name" value="GNK2_sf"/>
</dbReference>
<dbReference type="GO" id="GO:0005524">
    <property type="term" value="F:ATP binding"/>
    <property type="evidence" value="ECO:0007669"/>
    <property type="project" value="UniProtKB-UniRule"/>
</dbReference>
<dbReference type="SUPFAM" id="SSF56112">
    <property type="entry name" value="Protein kinase-like (PK-like)"/>
    <property type="match status" value="1"/>
</dbReference>
<dbReference type="Gene3D" id="3.30.200.20">
    <property type="entry name" value="Phosphorylase Kinase, domain 1"/>
    <property type="match status" value="1"/>
</dbReference>
<sequence length="492" mass="55589">MDSSAKLLFSFSFIVLHLAAFAIAQSDSLYRRCSPVGNYTANSTYQKNLNSLLSSIASDTEIDYGFYNLSAGQTENQVYAIALCRGDVGLEDCRSCVKNSTRMILQVCPNQKEAIDMYDYCMLRFSNKSIFGVVEESPKYYMWSPNNVSSSELNQFNQVLQALLITLRSEAASGDSTRKFAIGNGRSGFYTIYALMQCTPDLSQRECDDCLIGATAEIPIYSSGKQGGRVINPAATSGLRLTVFTKKLLVQLRQHHKLRYLLLHPKKVMKLNNFNAIYDLNGFLPLNMVKPTPDFAGKKSNKAWTTVIIIAPTVSIVIFVICICLFLKLRKPREKVETADEIEKVESLQFDFGTIRVATKNFCEENKLGQGGFGAVYKGTLSNGQDVAVKRLSNNSGQGDLEFKNEVLLVAKLQHRNLVRLLGFCLEGKERLLIYEFVPNASLDHFIFDPIKRAHLNWERRYKIIGGMEKLERRDMYEYYRSRFEGSVQQVK</sequence>
<feature type="domain" description="Protein kinase" evidence="17">
    <location>
        <begin position="362"/>
        <end position="492"/>
    </location>
</feature>
<organism evidence="19 20">
    <name type="scientific">Hevea brasiliensis</name>
    <name type="common">Para rubber tree</name>
    <name type="synonym">Siphonia brasiliensis</name>
    <dbReference type="NCBI Taxonomy" id="3981"/>
    <lineage>
        <taxon>Eukaryota</taxon>
        <taxon>Viridiplantae</taxon>
        <taxon>Streptophyta</taxon>
        <taxon>Embryophyta</taxon>
        <taxon>Tracheophyta</taxon>
        <taxon>Spermatophyta</taxon>
        <taxon>Magnoliopsida</taxon>
        <taxon>eudicotyledons</taxon>
        <taxon>Gunneridae</taxon>
        <taxon>Pentapetalae</taxon>
        <taxon>rosids</taxon>
        <taxon>fabids</taxon>
        <taxon>Malpighiales</taxon>
        <taxon>Euphorbiaceae</taxon>
        <taxon>Crotonoideae</taxon>
        <taxon>Micrandreae</taxon>
        <taxon>Hevea</taxon>
    </lineage>
</organism>
<evidence type="ECO:0000256" key="2">
    <source>
        <dbReference type="ARBA" id="ARBA00022527"/>
    </source>
</evidence>
<dbReference type="PANTHER" id="PTHR27002">
    <property type="entry name" value="RECEPTOR-LIKE SERINE/THREONINE-PROTEIN KINASE SD1-8"/>
    <property type="match status" value="1"/>
</dbReference>
<evidence type="ECO:0000256" key="3">
    <source>
        <dbReference type="ARBA" id="ARBA00022553"/>
    </source>
</evidence>
<evidence type="ECO:0000256" key="9">
    <source>
        <dbReference type="ARBA" id="ARBA00022777"/>
    </source>
</evidence>
<feature type="signal peptide" evidence="16">
    <location>
        <begin position="1"/>
        <end position="24"/>
    </location>
</feature>
<keyword evidence="12 15" id="KW-0472">Membrane</keyword>
<protein>
    <submittedName>
        <fullName evidence="19">Uncharacterized protein</fullName>
    </submittedName>
</protein>
<dbReference type="InterPro" id="IPR020635">
    <property type="entry name" value="Tyr_kinase_cat_dom"/>
</dbReference>
<keyword evidence="7" id="KW-0677">Repeat</keyword>
<evidence type="ECO:0000259" key="18">
    <source>
        <dbReference type="PROSITE" id="PS51473"/>
    </source>
</evidence>
<dbReference type="CDD" id="cd23509">
    <property type="entry name" value="Gnk2-like"/>
    <property type="match status" value="2"/>
</dbReference>
<gene>
    <name evidence="19" type="ORF">GH714_020473</name>
</gene>
<keyword evidence="5 15" id="KW-0812">Transmembrane</keyword>
<keyword evidence="6 16" id="KW-0732">Signal</keyword>
<keyword evidence="10 14" id="KW-0067">ATP-binding</keyword>
<feature type="domain" description="Gnk2-homologous" evidence="18">
    <location>
        <begin position="136"/>
        <end position="244"/>
    </location>
</feature>
<evidence type="ECO:0000259" key="17">
    <source>
        <dbReference type="PROSITE" id="PS50011"/>
    </source>
</evidence>
<accession>A0A6A6M3Z6</accession>
<evidence type="ECO:0000256" key="4">
    <source>
        <dbReference type="ARBA" id="ARBA00022679"/>
    </source>
</evidence>
<feature type="domain" description="Gnk2-homologous" evidence="18">
    <location>
        <begin position="27"/>
        <end position="130"/>
    </location>
</feature>
<evidence type="ECO:0000256" key="11">
    <source>
        <dbReference type="ARBA" id="ARBA00022989"/>
    </source>
</evidence>
<evidence type="ECO:0000256" key="14">
    <source>
        <dbReference type="PROSITE-ProRule" id="PRU10141"/>
    </source>
</evidence>
<evidence type="ECO:0000313" key="20">
    <source>
        <dbReference type="Proteomes" id="UP000467840"/>
    </source>
</evidence>
<evidence type="ECO:0000256" key="15">
    <source>
        <dbReference type="SAM" id="Phobius"/>
    </source>
</evidence>
<evidence type="ECO:0000256" key="6">
    <source>
        <dbReference type="ARBA" id="ARBA00022729"/>
    </source>
</evidence>
<reference evidence="19 20" key="1">
    <citation type="journal article" date="2020" name="Mol. Plant">
        <title>The Chromosome-Based Rubber Tree Genome Provides New Insights into Spurge Genome Evolution and Rubber Biosynthesis.</title>
        <authorList>
            <person name="Liu J."/>
            <person name="Shi C."/>
            <person name="Shi C.C."/>
            <person name="Li W."/>
            <person name="Zhang Q.J."/>
            <person name="Zhang Y."/>
            <person name="Li K."/>
            <person name="Lu H.F."/>
            <person name="Shi C."/>
            <person name="Zhu S.T."/>
            <person name="Xiao Z.Y."/>
            <person name="Nan H."/>
            <person name="Yue Y."/>
            <person name="Zhu X.G."/>
            <person name="Wu Y."/>
            <person name="Hong X.N."/>
            <person name="Fan G.Y."/>
            <person name="Tong Y."/>
            <person name="Zhang D."/>
            <person name="Mao C.L."/>
            <person name="Liu Y.L."/>
            <person name="Hao S.J."/>
            <person name="Liu W.Q."/>
            <person name="Lv M.Q."/>
            <person name="Zhang H.B."/>
            <person name="Liu Y."/>
            <person name="Hu-Tang G.R."/>
            <person name="Wang J.P."/>
            <person name="Wang J.H."/>
            <person name="Sun Y.H."/>
            <person name="Ni S.B."/>
            <person name="Chen W.B."/>
            <person name="Zhang X.C."/>
            <person name="Jiao Y.N."/>
            <person name="Eichler E.E."/>
            <person name="Li G.H."/>
            <person name="Liu X."/>
            <person name="Gao L.Z."/>
        </authorList>
    </citation>
    <scope>NUCLEOTIDE SEQUENCE [LARGE SCALE GENOMIC DNA]</scope>
    <source>
        <strain evidence="20">cv. GT1</strain>
        <tissue evidence="19">Leaf</tissue>
    </source>
</reference>
<proteinExistence type="predicted"/>
<dbReference type="SMART" id="SM00219">
    <property type="entry name" value="TyrKc"/>
    <property type="match status" value="1"/>
</dbReference>
<dbReference type="GO" id="GO:0004674">
    <property type="term" value="F:protein serine/threonine kinase activity"/>
    <property type="evidence" value="ECO:0007669"/>
    <property type="project" value="UniProtKB-KW"/>
</dbReference>
<evidence type="ECO:0000256" key="7">
    <source>
        <dbReference type="ARBA" id="ARBA00022737"/>
    </source>
</evidence>
<dbReference type="Pfam" id="PF01657">
    <property type="entry name" value="Stress-antifung"/>
    <property type="match status" value="2"/>
</dbReference>